<name>A0ABY4ZDZ7_9ACTN</name>
<evidence type="ECO:0000313" key="2">
    <source>
        <dbReference type="EMBL" id="USQ87268.1"/>
    </source>
</evidence>
<dbReference type="Proteomes" id="UP001056374">
    <property type="component" value="Chromosome"/>
</dbReference>
<feature type="transmembrane region" description="Helical" evidence="1">
    <location>
        <begin position="16"/>
        <end position="34"/>
    </location>
</feature>
<gene>
    <name evidence="2" type="ORF">NFX46_28255</name>
</gene>
<organism evidence="2 3">
    <name type="scientific">Streptomyces phaeoluteigriseus</name>
    <dbReference type="NCBI Taxonomy" id="114686"/>
    <lineage>
        <taxon>Bacteria</taxon>
        <taxon>Bacillati</taxon>
        <taxon>Actinomycetota</taxon>
        <taxon>Actinomycetes</taxon>
        <taxon>Kitasatosporales</taxon>
        <taxon>Streptomycetaceae</taxon>
        <taxon>Streptomyces</taxon>
        <taxon>Streptomyces aurantiacus group</taxon>
    </lineage>
</organism>
<keyword evidence="3" id="KW-1185">Reference proteome</keyword>
<protein>
    <submittedName>
        <fullName evidence="2">Uncharacterized protein</fullName>
    </submittedName>
</protein>
<proteinExistence type="predicted"/>
<dbReference type="RefSeq" id="WP_094103277.1">
    <property type="nucleotide sequence ID" value="NZ_CP099468.1"/>
</dbReference>
<dbReference type="EMBL" id="CP099468">
    <property type="protein sequence ID" value="USQ87268.1"/>
    <property type="molecule type" value="Genomic_DNA"/>
</dbReference>
<reference evidence="2" key="1">
    <citation type="submission" date="2022-06" db="EMBL/GenBank/DDBJ databases">
        <title>Complete genome sequence of soil microorganisms Streptomyces sp. Qhu-M197 isolated from Alpine meadows habitats on the Tibetan Plateau.</title>
        <authorList>
            <person name="Zhang B."/>
            <person name="Xiang X."/>
            <person name="Fan J."/>
        </authorList>
    </citation>
    <scope>NUCLEOTIDE SEQUENCE</scope>
    <source>
        <strain evidence="2">Qhu-M197</strain>
    </source>
</reference>
<accession>A0ABY4ZDZ7</accession>
<keyword evidence="1" id="KW-1133">Transmembrane helix</keyword>
<evidence type="ECO:0000256" key="1">
    <source>
        <dbReference type="SAM" id="Phobius"/>
    </source>
</evidence>
<evidence type="ECO:0000313" key="3">
    <source>
        <dbReference type="Proteomes" id="UP001056374"/>
    </source>
</evidence>
<keyword evidence="1" id="KW-0472">Membrane</keyword>
<keyword evidence="1" id="KW-0812">Transmembrane</keyword>
<sequence>MAHTAQRPRRTGRRHPLVATVMALPLAVLLLVVFDGWETVATQASSVGVMLGR</sequence>